<evidence type="ECO:0000256" key="1">
    <source>
        <dbReference type="SAM" id="MobiDB-lite"/>
    </source>
</evidence>
<accession>Q5ZB33</accession>
<feature type="region of interest" description="Disordered" evidence="1">
    <location>
        <begin position="71"/>
        <end position="111"/>
    </location>
</feature>
<protein>
    <submittedName>
        <fullName evidence="2">Uncharacterized protein</fullName>
    </submittedName>
</protein>
<dbReference type="AlphaFoldDB" id="Q5ZB33"/>
<feature type="compositionally biased region" description="Low complexity" evidence="1">
    <location>
        <begin position="98"/>
        <end position="111"/>
    </location>
</feature>
<name>Q5ZB33_ORYSJ</name>
<feature type="compositionally biased region" description="Polar residues" evidence="1">
    <location>
        <begin position="1"/>
        <end position="29"/>
    </location>
</feature>
<dbReference type="Proteomes" id="UP000817658">
    <property type="component" value="Chromosome 1"/>
</dbReference>
<reference evidence="2" key="1">
    <citation type="journal article" date="2002" name="Nature">
        <title>The genome sequence and structure of rice chromosome 1.</title>
        <authorList>
            <person name="Sasaki T."/>
            <person name="Matsumoto T."/>
            <person name="Yamamoto K."/>
            <person name="Sakata K."/>
            <person name="Baba T."/>
            <person name="Katayose Y."/>
            <person name="Wu J."/>
            <person name="Niimura Y."/>
            <person name="Cheng Z."/>
            <person name="Nagamura Y."/>
            <person name="Antonio B.A."/>
            <person name="Kanamori H."/>
            <person name="Hosokawa S."/>
            <person name="Masukawa M."/>
            <person name="Arikawa K."/>
            <person name="Chiden Y."/>
            <person name="Hayashi M."/>
            <person name="Okamoto M."/>
            <person name="Ando T."/>
            <person name="Aoki H."/>
            <person name="Arita K."/>
            <person name="Hamada M."/>
            <person name="Harada C."/>
            <person name="Hijishita S."/>
            <person name="Honda M."/>
            <person name="Ichikawa Y."/>
            <person name="Idonuma A."/>
            <person name="Iijima M."/>
            <person name="Ikeda M."/>
            <person name="Ikeno M."/>
            <person name="Itoh S."/>
            <person name="Itoh T."/>
            <person name="Itoh Y."/>
            <person name="Itoh Y."/>
            <person name="Iwabuchi A."/>
            <person name="Kamiya K."/>
            <person name="Karasawa W."/>
            <person name="Katagiri S."/>
            <person name="Kikuta A."/>
            <person name="Kobayashi N."/>
            <person name="Kono I."/>
            <person name="Machita K."/>
            <person name="Maehara T."/>
            <person name="Mizuno H."/>
            <person name="Mizubayashi T."/>
            <person name="Mukai Y."/>
            <person name="Nagasaki H."/>
            <person name="Nakashima M."/>
            <person name="Nakama Y."/>
            <person name="Nakamichi Y."/>
            <person name="Nakamura M."/>
            <person name="Namiki N."/>
            <person name="Negishi M."/>
            <person name="Ohta I."/>
            <person name="Ono N."/>
            <person name="Saji S."/>
            <person name="Sakai K."/>
            <person name="Shibata M."/>
            <person name="Shimokawa T."/>
            <person name="Shomura A."/>
            <person name="Song J."/>
            <person name="Takazaki Y."/>
            <person name="Terasawa K."/>
            <person name="Tsuji K."/>
            <person name="Waki K."/>
            <person name="Yamagata H."/>
            <person name="Yamane H."/>
            <person name="Yoshiki S."/>
            <person name="Yoshihara R."/>
            <person name="Yukawa K."/>
            <person name="Zhong H."/>
            <person name="Iwama H."/>
            <person name="Endo T."/>
            <person name="Ito H."/>
            <person name="Hahn J.H."/>
            <person name="Kim H.I."/>
            <person name="Eun M.Y."/>
            <person name="Yano M."/>
            <person name="Jiang J."/>
            <person name="Gojobori T."/>
        </authorList>
    </citation>
    <scope>NUCLEOTIDE SEQUENCE [LARGE SCALE GENOMIC DNA]</scope>
</reference>
<dbReference type="EMBL" id="AP003337">
    <property type="protein sequence ID" value="BAD53209.1"/>
    <property type="molecule type" value="Genomic_DNA"/>
</dbReference>
<evidence type="ECO:0000313" key="2">
    <source>
        <dbReference type="EMBL" id="BAD53209.1"/>
    </source>
</evidence>
<proteinExistence type="predicted"/>
<sequence>MSSYRASTLDGTNMKKQPHTTRSATSWHCLTSDPALPTPPLPDNQAMCHLLEVAPPLLRICLRTELALHSTAMPKNPSPSQRHYPPTRPTLERHPKLEACPPAASPLEALPSLSLSNDDDDTGQHWRICDFCVPNLF</sequence>
<organism evidence="2">
    <name type="scientific">Oryza sativa subsp. japonica</name>
    <name type="common">Rice</name>
    <dbReference type="NCBI Taxonomy" id="39947"/>
    <lineage>
        <taxon>Eukaryota</taxon>
        <taxon>Viridiplantae</taxon>
        <taxon>Streptophyta</taxon>
        <taxon>Embryophyta</taxon>
        <taxon>Tracheophyta</taxon>
        <taxon>Spermatophyta</taxon>
        <taxon>Magnoliopsida</taxon>
        <taxon>Liliopsida</taxon>
        <taxon>Poales</taxon>
        <taxon>Poaceae</taxon>
        <taxon>BOP clade</taxon>
        <taxon>Oryzoideae</taxon>
        <taxon>Oryzeae</taxon>
        <taxon>Oryzinae</taxon>
        <taxon>Oryza</taxon>
        <taxon>Oryza sativa</taxon>
    </lineage>
</organism>
<gene>
    <name evidence="2" type="primary">OJ1111_G12.18</name>
</gene>
<feature type="region of interest" description="Disordered" evidence="1">
    <location>
        <begin position="1"/>
        <end position="42"/>
    </location>
</feature>